<dbReference type="CDD" id="cd02968">
    <property type="entry name" value="SCO"/>
    <property type="match status" value="1"/>
</dbReference>
<dbReference type="Pfam" id="PF02630">
    <property type="entry name" value="SCO1-SenC"/>
    <property type="match status" value="1"/>
</dbReference>
<dbReference type="PANTHER" id="PTHR12151">
    <property type="entry name" value="ELECTRON TRANSPORT PROTIN SCO1/SENC FAMILY MEMBER"/>
    <property type="match status" value="1"/>
</dbReference>
<protein>
    <submittedName>
        <fullName evidence="6">SCO family protein</fullName>
    </submittedName>
</protein>
<evidence type="ECO:0000313" key="6">
    <source>
        <dbReference type="EMBL" id="MBO1323338.1"/>
    </source>
</evidence>
<comment type="caution">
    <text evidence="6">The sequence shown here is derived from an EMBL/GenBank/DDBJ whole genome shotgun (WGS) entry which is preliminary data.</text>
</comment>
<dbReference type="EMBL" id="JAFREP010000058">
    <property type="protein sequence ID" value="MBO1323338.1"/>
    <property type="molecule type" value="Genomic_DNA"/>
</dbReference>
<evidence type="ECO:0000256" key="2">
    <source>
        <dbReference type="ARBA" id="ARBA00023008"/>
    </source>
</evidence>
<feature type="disulfide bond" description="Redox-active" evidence="4">
    <location>
        <begin position="74"/>
        <end position="78"/>
    </location>
</feature>
<dbReference type="GO" id="GO:0046872">
    <property type="term" value="F:metal ion binding"/>
    <property type="evidence" value="ECO:0007669"/>
    <property type="project" value="UniProtKB-KW"/>
</dbReference>
<organism evidence="6 7">
    <name type="scientific">Acanthopleuribacter pedis</name>
    <dbReference type="NCBI Taxonomy" id="442870"/>
    <lineage>
        <taxon>Bacteria</taxon>
        <taxon>Pseudomonadati</taxon>
        <taxon>Acidobacteriota</taxon>
        <taxon>Holophagae</taxon>
        <taxon>Acanthopleuribacterales</taxon>
        <taxon>Acanthopleuribacteraceae</taxon>
        <taxon>Acanthopleuribacter</taxon>
    </lineage>
</organism>
<dbReference type="Gene3D" id="3.40.30.10">
    <property type="entry name" value="Glutaredoxin"/>
    <property type="match status" value="1"/>
</dbReference>
<evidence type="ECO:0000256" key="3">
    <source>
        <dbReference type="PIRSR" id="PIRSR603782-1"/>
    </source>
</evidence>
<evidence type="ECO:0000259" key="5">
    <source>
        <dbReference type="PROSITE" id="PS51352"/>
    </source>
</evidence>
<comment type="similarity">
    <text evidence="1">Belongs to the SCO1/2 family.</text>
</comment>
<sequence length="198" mass="21876">MEGKKIAVVFGLCLTMFVGSVAAFFIYKPAEIVPPLPIHGKTPAFSFTATDGETFASSKLEGKVWVADFFFSTCAGPCPTMAKNMGKIQETFKDRGDDLNLASFTVYPDNDTPEVLAKYAKKVKADTSRWHFLTGPKEDLLSLAVEGFKVGDSSNLLNHSQKFILVDREMQIRGYYEGTDDGEIAELVQDLERLLKEG</sequence>
<dbReference type="SUPFAM" id="SSF52833">
    <property type="entry name" value="Thioredoxin-like"/>
    <property type="match status" value="1"/>
</dbReference>
<reference evidence="6" key="1">
    <citation type="submission" date="2021-03" db="EMBL/GenBank/DDBJ databases">
        <authorList>
            <person name="Wang G."/>
        </authorList>
    </citation>
    <scope>NUCLEOTIDE SEQUENCE</scope>
    <source>
        <strain evidence="6">KCTC 12899</strain>
    </source>
</reference>
<name>A0A8J7U894_9BACT</name>
<dbReference type="PROSITE" id="PS51352">
    <property type="entry name" value="THIOREDOXIN_2"/>
    <property type="match status" value="1"/>
</dbReference>
<feature type="domain" description="Thioredoxin" evidence="5">
    <location>
        <begin position="36"/>
        <end position="196"/>
    </location>
</feature>
<keyword evidence="2 3" id="KW-0186">Copper</keyword>
<feature type="binding site" evidence="3">
    <location>
        <position position="74"/>
    </location>
    <ligand>
        <name>Cu cation</name>
        <dbReference type="ChEBI" id="CHEBI:23378"/>
    </ligand>
</feature>
<dbReference type="InterPro" id="IPR013766">
    <property type="entry name" value="Thioredoxin_domain"/>
</dbReference>
<dbReference type="RefSeq" id="WP_207863491.1">
    <property type="nucleotide sequence ID" value="NZ_JAFREP010000058.1"/>
</dbReference>
<gene>
    <name evidence="6" type="ORF">J3U88_33035</name>
</gene>
<keyword evidence="4" id="KW-1015">Disulfide bond</keyword>
<dbReference type="PANTHER" id="PTHR12151:SF25">
    <property type="entry name" value="LINALOOL DEHYDRATASE_ISOMERASE DOMAIN-CONTAINING PROTEIN"/>
    <property type="match status" value="1"/>
</dbReference>
<dbReference type="AlphaFoldDB" id="A0A8J7U894"/>
<dbReference type="Proteomes" id="UP000664417">
    <property type="component" value="Unassembled WGS sequence"/>
</dbReference>
<keyword evidence="3" id="KW-0479">Metal-binding</keyword>
<dbReference type="InterPro" id="IPR036249">
    <property type="entry name" value="Thioredoxin-like_sf"/>
</dbReference>
<feature type="binding site" evidence="3">
    <location>
        <position position="159"/>
    </location>
    <ligand>
        <name>Cu cation</name>
        <dbReference type="ChEBI" id="CHEBI:23378"/>
    </ligand>
</feature>
<accession>A0A8J7U894</accession>
<feature type="binding site" evidence="3">
    <location>
        <position position="78"/>
    </location>
    <ligand>
        <name>Cu cation</name>
        <dbReference type="ChEBI" id="CHEBI:23378"/>
    </ligand>
</feature>
<keyword evidence="7" id="KW-1185">Reference proteome</keyword>
<dbReference type="InterPro" id="IPR003782">
    <property type="entry name" value="SCO1/SenC"/>
</dbReference>
<proteinExistence type="inferred from homology"/>
<evidence type="ECO:0000256" key="1">
    <source>
        <dbReference type="ARBA" id="ARBA00010996"/>
    </source>
</evidence>
<evidence type="ECO:0000313" key="7">
    <source>
        <dbReference type="Proteomes" id="UP000664417"/>
    </source>
</evidence>
<evidence type="ECO:0000256" key="4">
    <source>
        <dbReference type="PIRSR" id="PIRSR603782-2"/>
    </source>
</evidence>